<gene>
    <name evidence="8" type="ORF">FSB_LOCUS35954</name>
</gene>
<organism evidence="8">
    <name type="scientific">Fagus sylvatica</name>
    <name type="common">Beechnut</name>
    <dbReference type="NCBI Taxonomy" id="28930"/>
    <lineage>
        <taxon>Eukaryota</taxon>
        <taxon>Viridiplantae</taxon>
        <taxon>Streptophyta</taxon>
        <taxon>Embryophyta</taxon>
        <taxon>Tracheophyta</taxon>
        <taxon>Spermatophyta</taxon>
        <taxon>Magnoliopsida</taxon>
        <taxon>eudicotyledons</taxon>
        <taxon>Gunneridae</taxon>
        <taxon>Pentapetalae</taxon>
        <taxon>rosids</taxon>
        <taxon>fabids</taxon>
        <taxon>Fagales</taxon>
        <taxon>Fagaceae</taxon>
        <taxon>Fagus</taxon>
    </lineage>
</organism>
<feature type="compositionally biased region" description="Basic and acidic residues" evidence="6">
    <location>
        <begin position="114"/>
        <end position="130"/>
    </location>
</feature>
<evidence type="ECO:0000256" key="2">
    <source>
        <dbReference type="ARBA" id="ARBA00010274"/>
    </source>
</evidence>
<proteinExistence type="inferred from homology"/>
<feature type="compositionally biased region" description="Polar residues" evidence="6">
    <location>
        <begin position="137"/>
        <end position="147"/>
    </location>
</feature>
<keyword evidence="4" id="KW-0131">Cell cycle</keyword>
<dbReference type="EMBL" id="OIVN01003001">
    <property type="protein sequence ID" value="SPD08072.1"/>
    <property type="molecule type" value="Genomic_DNA"/>
</dbReference>
<dbReference type="GO" id="GO:0005654">
    <property type="term" value="C:nucleoplasm"/>
    <property type="evidence" value="ECO:0007669"/>
    <property type="project" value="UniProtKB-SubCell"/>
</dbReference>
<dbReference type="GO" id="GO:0051726">
    <property type="term" value="P:regulation of cell cycle"/>
    <property type="evidence" value="ECO:0007669"/>
    <property type="project" value="InterPro"/>
</dbReference>
<keyword evidence="3 5" id="KW-0649">Protein kinase inhibitor</keyword>
<accession>A0A2N9H7J1</accession>
<feature type="domain" description="Cyclin-dependent kinase inhibitor" evidence="7">
    <location>
        <begin position="152"/>
        <end position="197"/>
    </location>
</feature>
<dbReference type="Gene3D" id="4.10.365.10">
    <property type="entry name" value="p27"/>
    <property type="match status" value="1"/>
</dbReference>
<sequence>MVRKCRGIAEIAVMEVAQVGVRTRARAALDSSASAKRRKLNAEELRFSSPSSYVPLEITPEKTEERCSSPSSDHVAISCCSSNGSSELAEEENFNFADLQDDSAEVETSTYSCCRERRETTPSSELRAEPDDLESTARPTEANSRPRSTVEKMPTESELEEFFAAAEKDVQKRFAEKYNYDIVKDIPLEGRYEWVRLKP</sequence>
<dbReference type="InterPro" id="IPR044275">
    <property type="entry name" value="KRP"/>
</dbReference>
<evidence type="ECO:0000256" key="6">
    <source>
        <dbReference type="SAM" id="MobiDB-lite"/>
    </source>
</evidence>
<dbReference type="AlphaFoldDB" id="A0A2N9H7J1"/>
<evidence type="ECO:0000313" key="8">
    <source>
        <dbReference type="EMBL" id="SPD08072.1"/>
    </source>
</evidence>
<dbReference type="PANTHER" id="PTHR46776">
    <property type="entry name" value="CYCLIN-DEPENDENT KINASE INHIBITOR 4-RELATED"/>
    <property type="match status" value="1"/>
</dbReference>
<comment type="subcellular location">
    <subcellularLocation>
        <location evidence="1">Nucleus</location>
        <location evidence="1">Nucleoplasm</location>
    </subcellularLocation>
</comment>
<evidence type="ECO:0000256" key="3">
    <source>
        <dbReference type="ARBA" id="ARBA00023013"/>
    </source>
</evidence>
<name>A0A2N9H7J1_FAGSY</name>
<evidence type="ECO:0000256" key="4">
    <source>
        <dbReference type="ARBA" id="ARBA00023306"/>
    </source>
</evidence>
<dbReference type="Pfam" id="PF02234">
    <property type="entry name" value="CDI"/>
    <property type="match status" value="1"/>
</dbReference>
<comment type="similarity">
    <text evidence="2 5">Belongs to the CDI family. ICK/KRP subfamily.</text>
</comment>
<feature type="region of interest" description="Disordered" evidence="6">
    <location>
        <begin position="110"/>
        <end position="156"/>
    </location>
</feature>
<evidence type="ECO:0000256" key="1">
    <source>
        <dbReference type="ARBA" id="ARBA00004642"/>
    </source>
</evidence>
<dbReference type="PIRSF" id="PIRSF017811">
    <property type="entry name" value="CDK_inhib_pln"/>
    <property type="match status" value="1"/>
</dbReference>
<reference evidence="8" key="1">
    <citation type="submission" date="2018-02" db="EMBL/GenBank/DDBJ databases">
        <authorList>
            <person name="Cohen D.B."/>
            <person name="Kent A.D."/>
        </authorList>
    </citation>
    <scope>NUCLEOTIDE SEQUENCE</scope>
</reference>
<dbReference type="InterPro" id="IPR003175">
    <property type="entry name" value="CDI_dom"/>
</dbReference>
<dbReference type="GO" id="GO:0004861">
    <property type="term" value="F:cyclin-dependent protein serine/threonine kinase inhibitor activity"/>
    <property type="evidence" value="ECO:0007669"/>
    <property type="project" value="UniProtKB-UniRule"/>
</dbReference>
<evidence type="ECO:0000259" key="7">
    <source>
        <dbReference type="Pfam" id="PF02234"/>
    </source>
</evidence>
<dbReference type="InterPro" id="IPR044898">
    <property type="entry name" value="CDI_dom_sf"/>
</dbReference>
<evidence type="ECO:0000256" key="5">
    <source>
        <dbReference type="PIRNR" id="PIRNR017811"/>
    </source>
</evidence>
<protein>
    <recommendedName>
        <fullName evidence="5">Cyclin-dependent kinase inhibitor</fullName>
    </recommendedName>
</protein>